<name>A0A0H5SJB2_HERHM</name>
<reference evidence="4 5" key="1">
    <citation type="submission" date="2015-06" db="EMBL/GenBank/DDBJ databases">
        <authorList>
            <person name="Wibberg Daniel"/>
        </authorList>
    </citation>
    <scope>NUCLEOTIDE SEQUENCE [LARGE SCALE GENOMIC DNA]</scope>
    <source>
        <strain evidence="4 5">T3/55T</strain>
    </source>
</reference>
<keyword evidence="1" id="KW-0175">Coiled coil</keyword>
<dbReference type="Pfam" id="PF13514">
    <property type="entry name" value="AAA_27"/>
    <property type="match status" value="1"/>
</dbReference>
<organism evidence="4 5">
    <name type="scientific">Herbinix hemicellulosilytica</name>
    <dbReference type="NCBI Taxonomy" id="1564487"/>
    <lineage>
        <taxon>Bacteria</taxon>
        <taxon>Bacillati</taxon>
        <taxon>Bacillota</taxon>
        <taxon>Clostridia</taxon>
        <taxon>Lachnospirales</taxon>
        <taxon>Lachnospiraceae</taxon>
        <taxon>Herbinix</taxon>
    </lineage>
</organism>
<evidence type="ECO:0000259" key="3">
    <source>
        <dbReference type="Pfam" id="PF13514"/>
    </source>
</evidence>
<dbReference type="RefSeq" id="WP_158245964.1">
    <property type="nucleotide sequence ID" value="NZ_CVTD020000026.1"/>
</dbReference>
<dbReference type="Proteomes" id="UP000236497">
    <property type="component" value="Unassembled WGS sequence"/>
</dbReference>
<accession>A0A0H5SJB2</accession>
<dbReference type="Gene3D" id="3.40.50.300">
    <property type="entry name" value="P-loop containing nucleotide triphosphate hydrolases"/>
    <property type="match status" value="2"/>
</dbReference>
<gene>
    <name evidence="4" type="ORF">HHT355_2393</name>
</gene>
<feature type="domain" description="YhaN AAA" evidence="3">
    <location>
        <begin position="1"/>
        <end position="52"/>
    </location>
</feature>
<dbReference type="PANTHER" id="PTHR41259">
    <property type="entry name" value="DOUBLE-STRAND BREAK REPAIR RAD50 ATPASE, PUTATIVE-RELATED"/>
    <property type="match status" value="1"/>
</dbReference>
<dbReference type="InterPro" id="IPR038734">
    <property type="entry name" value="YhaN_AAA"/>
</dbReference>
<dbReference type="AlphaFoldDB" id="A0A0H5SJB2"/>
<dbReference type="PANTHER" id="PTHR41259:SF1">
    <property type="entry name" value="DOUBLE-STRAND BREAK REPAIR RAD50 ATPASE, PUTATIVE-RELATED"/>
    <property type="match status" value="1"/>
</dbReference>
<dbReference type="SUPFAM" id="SSF52540">
    <property type="entry name" value="P-loop containing nucleoside triphosphate hydrolases"/>
    <property type="match status" value="1"/>
</dbReference>
<feature type="transmembrane region" description="Helical" evidence="2">
    <location>
        <begin position="356"/>
        <end position="373"/>
    </location>
</feature>
<keyword evidence="2" id="KW-0472">Membrane</keyword>
<keyword evidence="2" id="KW-0812">Transmembrane</keyword>
<protein>
    <recommendedName>
        <fullName evidence="3">YhaN AAA domain-containing protein</fullName>
    </recommendedName>
</protein>
<keyword evidence="2" id="KW-1133">Transmembrane helix</keyword>
<feature type="coiled-coil region" evidence="1">
    <location>
        <begin position="190"/>
        <end position="294"/>
    </location>
</feature>
<dbReference type="InterPro" id="IPR027417">
    <property type="entry name" value="P-loop_NTPase"/>
</dbReference>
<feature type="coiled-coil region" evidence="1">
    <location>
        <begin position="387"/>
        <end position="552"/>
    </location>
</feature>
<evidence type="ECO:0000313" key="4">
    <source>
        <dbReference type="EMBL" id="CRZ35579.1"/>
    </source>
</evidence>
<keyword evidence="5" id="KW-1185">Reference proteome</keyword>
<feature type="transmembrane region" description="Helical" evidence="2">
    <location>
        <begin position="333"/>
        <end position="350"/>
    </location>
</feature>
<proteinExistence type="predicted"/>
<evidence type="ECO:0000256" key="2">
    <source>
        <dbReference type="SAM" id="Phobius"/>
    </source>
</evidence>
<dbReference type="EMBL" id="CVTD020000026">
    <property type="protein sequence ID" value="CRZ35579.1"/>
    <property type="molecule type" value="Genomic_DNA"/>
</dbReference>
<sequence length="692" mass="79415">MLITRLKLDYFGKFSGREIILKPGINIIYGENEAGKSTLHAFIKGMLFGIERLRGRGAASKDDIYTRYLPWNYPGAYGGQMDILVGDKHYRLIRSFHANDRCFTVTDLETGREIKLKEGHIGELIPGLSEAAFRNTVSIGQLKARTDAELAAQIKNYITNLSISKSKEVNVVKATELLKQKKKALESVPYELKLKELAEKIKEGEEAEEKINLLTEELKGLEAEKDRIIKELELLNSYDFQKEAKLMDELPAIIERFIRYKEYTKEYDRLKVQIEKLRSEIEGLQHKASQASTLRNDLNEARRLDMDLSRYMEEIHNVYKVKEDKIINGRKKAFTYALGSVILSLAAYVITRSFAALTAVLAVLLGIGGVIFINNKNINKDSGDLKIKELKEHNSNAEKQLKQIFDKYRVSSLSELAKKHEEYLELTVSLEHGKKALDNMLERAKSLEDNCDELHDAIMLYMRNFIPAEELTDREIQRLKDIINQKKKQKENNISRLNAELGDIKLKIEKINWELSSMEDNETLLLKNKAQYEEMLQRKKEAEAEVSAIDLAINTINRLSETIHDSFGKELNLAVASIISEVTNGKYKDIKIDEELNIQVSWQDNLYKLDRLSAGTIDQIYFALRLAVADLLFGGDNMPLILDDSFVLYDDNRLRATLEKIGGRRQVLIFSCQMREKILLQKMGLPYNFIKL</sequence>
<evidence type="ECO:0000256" key="1">
    <source>
        <dbReference type="SAM" id="Coils"/>
    </source>
</evidence>
<evidence type="ECO:0000313" key="5">
    <source>
        <dbReference type="Proteomes" id="UP000236497"/>
    </source>
</evidence>